<comment type="caution">
    <text evidence="2">The sequence shown here is derived from an EMBL/GenBank/DDBJ whole genome shotgun (WGS) entry which is preliminary data.</text>
</comment>
<keyword evidence="3" id="KW-1185">Reference proteome</keyword>
<reference evidence="2" key="1">
    <citation type="journal article" date="2017" name="Nature">
        <title>The sunflower genome provides insights into oil metabolism, flowering and Asterid evolution.</title>
        <authorList>
            <person name="Badouin H."/>
            <person name="Gouzy J."/>
            <person name="Grassa C.J."/>
            <person name="Murat F."/>
            <person name="Staton S.E."/>
            <person name="Cottret L."/>
            <person name="Lelandais-Briere C."/>
            <person name="Owens G.L."/>
            <person name="Carrere S."/>
            <person name="Mayjonade B."/>
            <person name="Legrand L."/>
            <person name="Gill N."/>
            <person name="Kane N.C."/>
            <person name="Bowers J.E."/>
            <person name="Hubner S."/>
            <person name="Bellec A."/>
            <person name="Berard A."/>
            <person name="Berges H."/>
            <person name="Blanchet N."/>
            <person name="Boniface M.C."/>
            <person name="Brunel D."/>
            <person name="Catrice O."/>
            <person name="Chaidir N."/>
            <person name="Claudel C."/>
            <person name="Donnadieu C."/>
            <person name="Faraut T."/>
            <person name="Fievet G."/>
            <person name="Helmstetter N."/>
            <person name="King M."/>
            <person name="Knapp S.J."/>
            <person name="Lai Z."/>
            <person name="Le Paslier M.C."/>
            <person name="Lippi Y."/>
            <person name="Lorenzon L."/>
            <person name="Mandel J.R."/>
            <person name="Marage G."/>
            <person name="Marchand G."/>
            <person name="Marquand E."/>
            <person name="Bret-Mestries E."/>
            <person name="Morien E."/>
            <person name="Nambeesan S."/>
            <person name="Nguyen T."/>
            <person name="Pegot-Espagnet P."/>
            <person name="Pouilly N."/>
            <person name="Raftis F."/>
            <person name="Sallet E."/>
            <person name="Schiex T."/>
            <person name="Thomas J."/>
            <person name="Vandecasteele C."/>
            <person name="Vares D."/>
            <person name="Vear F."/>
            <person name="Vautrin S."/>
            <person name="Crespi M."/>
            <person name="Mangin B."/>
            <person name="Burke J.M."/>
            <person name="Salse J."/>
            <person name="Munos S."/>
            <person name="Vincourt P."/>
            <person name="Rieseberg L.H."/>
            <person name="Langlade N.B."/>
        </authorList>
    </citation>
    <scope>NUCLEOTIDE SEQUENCE</scope>
    <source>
        <tissue evidence="2">Leaves</tissue>
    </source>
</reference>
<feature type="region of interest" description="Disordered" evidence="1">
    <location>
        <begin position="17"/>
        <end position="83"/>
    </location>
</feature>
<evidence type="ECO:0000313" key="3">
    <source>
        <dbReference type="Proteomes" id="UP000215914"/>
    </source>
</evidence>
<accession>A0A9K3HA41</accession>
<feature type="compositionally biased region" description="Low complexity" evidence="1">
    <location>
        <begin position="30"/>
        <end position="43"/>
    </location>
</feature>
<dbReference type="EMBL" id="MNCJ02000328">
    <property type="protein sequence ID" value="KAF5771508.1"/>
    <property type="molecule type" value="Genomic_DNA"/>
</dbReference>
<dbReference type="AlphaFoldDB" id="A0A9K3HA41"/>
<sequence>MHKSSIYVIKQYTTTSNLQSRRSRRRLSVAPASTPKPTAAACALQPSFGRSEKVGKGKLLGGGEGVNTTEPENSSTSAETSHNLLTDEEKTIETTFFGRSFGSGPIISLTDDSVVLIARSTSSRFEFFF</sequence>
<proteinExistence type="predicted"/>
<evidence type="ECO:0000313" key="2">
    <source>
        <dbReference type="EMBL" id="KAF5771508.1"/>
    </source>
</evidence>
<reference evidence="2" key="2">
    <citation type="submission" date="2020-06" db="EMBL/GenBank/DDBJ databases">
        <title>Helianthus annuus Genome sequencing and assembly Release 2.</title>
        <authorList>
            <person name="Gouzy J."/>
            <person name="Langlade N."/>
            <person name="Munos S."/>
        </authorList>
    </citation>
    <scope>NUCLEOTIDE SEQUENCE</scope>
    <source>
        <tissue evidence="2">Leaves</tissue>
    </source>
</reference>
<evidence type="ECO:0000256" key="1">
    <source>
        <dbReference type="SAM" id="MobiDB-lite"/>
    </source>
</evidence>
<name>A0A9K3HA41_HELAN</name>
<dbReference type="Proteomes" id="UP000215914">
    <property type="component" value="Unassembled WGS sequence"/>
</dbReference>
<feature type="compositionally biased region" description="Polar residues" evidence="1">
    <location>
        <begin position="67"/>
        <end position="83"/>
    </location>
</feature>
<protein>
    <submittedName>
        <fullName evidence="2">Uncharacterized protein</fullName>
    </submittedName>
</protein>
<dbReference type="Gramene" id="mRNA:HanXRQr2_Chr13g0565751">
    <property type="protein sequence ID" value="CDS:HanXRQr2_Chr13g0565751.1"/>
    <property type="gene ID" value="HanXRQr2_Chr13g0565751"/>
</dbReference>
<organism evidence="2 3">
    <name type="scientific">Helianthus annuus</name>
    <name type="common">Common sunflower</name>
    <dbReference type="NCBI Taxonomy" id="4232"/>
    <lineage>
        <taxon>Eukaryota</taxon>
        <taxon>Viridiplantae</taxon>
        <taxon>Streptophyta</taxon>
        <taxon>Embryophyta</taxon>
        <taxon>Tracheophyta</taxon>
        <taxon>Spermatophyta</taxon>
        <taxon>Magnoliopsida</taxon>
        <taxon>eudicotyledons</taxon>
        <taxon>Gunneridae</taxon>
        <taxon>Pentapetalae</taxon>
        <taxon>asterids</taxon>
        <taxon>campanulids</taxon>
        <taxon>Asterales</taxon>
        <taxon>Asteraceae</taxon>
        <taxon>Asteroideae</taxon>
        <taxon>Heliantheae alliance</taxon>
        <taxon>Heliantheae</taxon>
        <taxon>Helianthus</taxon>
    </lineage>
</organism>
<gene>
    <name evidence="2" type="ORF">HanXRQr2_Chr13g0565751</name>
</gene>